<accession>A0A7V2SVX0</accession>
<dbReference type="InterPro" id="IPR001789">
    <property type="entry name" value="Sig_transdc_resp-reg_receiver"/>
</dbReference>
<evidence type="ECO:0000256" key="1">
    <source>
        <dbReference type="ARBA" id="ARBA00022553"/>
    </source>
</evidence>
<dbReference type="InterPro" id="IPR011006">
    <property type="entry name" value="CheY-like_superfamily"/>
</dbReference>
<evidence type="ECO:0000313" key="4">
    <source>
        <dbReference type="EMBL" id="HFC46910.1"/>
    </source>
</evidence>
<dbReference type="GO" id="GO:0000160">
    <property type="term" value="P:phosphorelay signal transduction system"/>
    <property type="evidence" value="ECO:0007669"/>
    <property type="project" value="InterPro"/>
</dbReference>
<proteinExistence type="predicted"/>
<dbReference type="SMART" id="SM00448">
    <property type="entry name" value="REC"/>
    <property type="match status" value="1"/>
</dbReference>
<dbReference type="Gene3D" id="3.40.50.2300">
    <property type="match status" value="1"/>
</dbReference>
<dbReference type="PANTHER" id="PTHR44591">
    <property type="entry name" value="STRESS RESPONSE REGULATOR PROTEIN 1"/>
    <property type="match status" value="1"/>
</dbReference>
<name>A0A7V2SVX0_9BACT</name>
<dbReference type="AlphaFoldDB" id="A0A7V2SVX0"/>
<reference evidence="4" key="1">
    <citation type="journal article" date="2020" name="mSystems">
        <title>Genome- and Community-Level Interaction Insights into Carbon Utilization and Element Cycling Functions of Hydrothermarchaeota in Hydrothermal Sediment.</title>
        <authorList>
            <person name="Zhou Z."/>
            <person name="Liu Y."/>
            <person name="Xu W."/>
            <person name="Pan J."/>
            <person name="Luo Z.H."/>
            <person name="Li M."/>
        </authorList>
    </citation>
    <scope>NUCLEOTIDE SEQUENCE [LARGE SCALE GENOMIC DNA]</scope>
    <source>
        <strain evidence="4">HyVt-503</strain>
    </source>
</reference>
<keyword evidence="1 2" id="KW-0597">Phosphoprotein</keyword>
<dbReference type="SUPFAM" id="SSF52172">
    <property type="entry name" value="CheY-like"/>
    <property type="match status" value="1"/>
</dbReference>
<dbReference type="Pfam" id="PF00072">
    <property type="entry name" value="Response_reg"/>
    <property type="match status" value="1"/>
</dbReference>
<organism evidence="4">
    <name type="scientific">Dissulfuribacter thermophilus</name>
    <dbReference type="NCBI Taxonomy" id="1156395"/>
    <lineage>
        <taxon>Bacteria</taxon>
        <taxon>Pseudomonadati</taxon>
        <taxon>Thermodesulfobacteriota</taxon>
        <taxon>Dissulfuribacteria</taxon>
        <taxon>Dissulfuribacterales</taxon>
        <taxon>Dissulfuribacteraceae</taxon>
        <taxon>Dissulfuribacter</taxon>
    </lineage>
</organism>
<gene>
    <name evidence="4" type="ORF">ENJ63_03420</name>
</gene>
<dbReference type="Proteomes" id="UP000885797">
    <property type="component" value="Unassembled WGS sequence"/>
</dbReference>
<feature type="domain" description="Response regulatory" evidence="3">
    <location>
        <begin position="13"/>
        <end position="129"/>
    </location>
</feature>
<sequence>MEDNKREKNKKARLLVAEDESFVLETLVNFLELNGFDVIAARDGGEALKKFEDEGGDVDLLFLDVTMPELNGFEVYESIKKRFGPRPVIFSSGYSLEHTFAKAPHDTPKNFIQKPFPLDELLVFIKELIFEKGKGMAPRIG</sequence>
<comment type="caution">
    <text evidence="4">The sequence shown here is derived from an EMBL/GenBank/DDBJ whole genome shotgun (WGS) entry which is preliminary data.</text>
</comment>
<dbReference type="EMBL" id="DRND01000270">
    <property type="protein sequence ID" value="HFC46910.1"/>
    <property type="molecule type" value="Genomic_DNA"/>
</dbReference>
<dbReference type="PROSITE" id="PS50110">
    <property type="entry name" value="RESPONSE_REGULATORY"/>
    <property type="match status" value="1"/>
</dbReference>
<dbReference type="InterPro" id="IPR050595">
    <property type="entry name" value="Bact_response_regulator"/>
</dbReference>
<protein>
    <submittedName>
        <fullName evidence="4">Response regulator</fullName>
    </submittedName>
</protein>
<dbReference type="PANTHER" id="PTHR44591:SF3">
    <property type="entry name" value="RESPONSE REGULATORY DOMAIN-CONTAINING PROTEIN"/>
    <property type="match status" value="1"/>
</dbReference>
<evidence type="ECO:0000259" key="3">
    <source>
        <dbReference type="PROSITE" id="PS50110"/>
    </source>
</evidence>
<feature type="modified residue" description="4-aspartylphosphate" evidence="2">
    <location>
        <position position="64"/>
    </location>
</feature>
<dbReference type="CDD" id="cd00156">
    <property type="entry name" value="REC"/>
    <property type="match status" value="1"/>
</dbReference>
<evidence type="ECO:0000256" key="2">
    <source>
        <dbReference type="PROSITE-ProRule" id="PRU00169"/>
    </source>
</evidence>